<organism evidence="7 8">
    <name type="scientific">Arachis hypogaea</name>
    <name type="common">Peanut</name>
    <dbReference type="NCBI Taxonomy" id="3818"/>
    <lineage>
        <taxon>Eukaryota</taxon>
        <taxon>Viridiplantae</taxon>
        <taxon>Streptophyta</taxon>
        <taxon>Embryophyta</taxon>
        <taxon>Tracheophyta</taxon>
        <taxon>Spermatophyta</taxon>
        <taxon>Magnoliopsida</taxon>
        <taxon>eudicotyledons</taxon>
        <taxon>Gunneridae</taxon>
        <taxon>Pentapetalae</taxon>
        <taxon>rosids</taxon>
        <taxon>fabids</taxon>
        <taxon>Fabales</taxon>
        <taxon>Fabaceae</taxon>
        <taxon>Papilionoideae</taxon>
        <taxon>50 kb inversion clade</taxon>
        <taxon>dalbergioids sensu lato</taxon>
        <taxon>Dalbergieae</taxon>
        <taxon>Pterocarpus clade</taxon>
        <taxon>Arachis</taxon>
    </lineage>
</organism>
<evidence type="ECO:0000259" key="6">
    <source>
        <dbReference type="PROSITE" id="PS50808"/>
    </source>
</evidence>
<dbReference type="GO" id="GO:0008270">
    <property type="term" value="F:zinc ion binding"/>
    <property type="evidence" value="ECO:0007669"/>
    <property type="project" value="UniProtKB-KW"/>
</dbReference>
<dbReference type="InterPro" id="IPR036236">
    <property type="entry name" value="Znf_C2H2_sf"/>
</dbReference>
<dbReference type="GO" id="GO:0006357">
    <property type="term" value="P:regulation of transcription by RNA polymerase II"/>
    <property type="evidence" value="ECO:0007669"/>
    <property type="project" value="TreeGrafter"/>
</dbReference>
<name>A0A444Z4L9_ARAHY</name>
<evidence type="ECO:0000256" key="3">
    <source>
        <dbReference type="ARBA" id="ARBA00022833"/>
    </source>
</evidence>
<evidence type="ECO:0000256" key="5">
    <source>
        <dbReference type="SAM" id="MobiDB-lite"/>
    </source>
</evidence>
<keyword evidence="3" id="KW-0862">Zinc</keyword>
<reference evidence="7 8" key="1">
    <citation type="submission" date="2019-01" db="EMBL/GenBank/DDBJ databases">
        <title>Sequencing of cultivated peanut Arachis hypogaea provides insights into genome evolution and oil improvement.</title>
        <authorList>
            <person name="Chen X."/>
        </authorList>
    </citation>
    <scope>NUCLEOTIDE SEQUENCE [LARGE SCALE GENOMIC DNA]</scope>
    <source>
        <strain evidence="8">cv. Fuhuasheng</strain>
        <tissue evidence="7">Leaves</tissue>
    </source>
</reference>
<evidence type="ECO:0000313" key="8">
    <source>
        <dbReference type="Proteomes" id="UP000289738"/>
    </source>
</evidence>
<evidence type="ECO:0000256" key="4">
    <source>
        <dbReference type="PROSITE-ProRule" id="PRU00027"/>
    </source>
</evidence>
<feature type="domain" description="BED-type" evidence="6">
    <location>
        <begin position="45"/>
        <end position="120"/>
    </location>
</feature>
<dbReference type="InterPro" id="IPR003656">
    <property type="entry name" value="Znf_BED"/>
</dbReference>
<proteinExistence type="predicted"/>
<keyword evidence="8" id="KW-1185">Reference proteome</keyword>
<dbReference type="SMART" id="SM00614">
    <property type="entry name" value="ZnF_BED"/>
    <property type="match status" value="1"/>
</dbReference>
<dbReference type="SUPFAM" id="SSF57667">
    <property type="entry name" value="beta-beta-alpha zinc fingers"/>
    <property type="match status" value="1"/>
</dbReference>
<evidence type="ECO:0000256" key="2">
    <source>
        <dbReference type="ARBA" id="ARBA00022771"/>
    </source>
</evidence>
<feature type="region of interest" description="Disordered" evidence="5">
    <location>
        <begin position="1"/>
        <end position="25"/>
    </location>
</feature>
<sequence>MSSTNMDVVAQDVAAEEQQQEPPVEATANFVPDESASIENSNKSSVNNVYWQYFSRFQEEKDWKAKCNHCKSVLGVNPRNGTTNLKNHVLHYYKRIKLANSRQSIIADSLSKHARNAADAFVFDPSYTRRCIAKAICMHEYPLSFVEHVRMKEVYASM</sequence>
<dbReference type="PANTHER" id="PTHR34396">
    <property type="entry name" value="OS03G0264950 PROTEIN-RELATED"/>
    <property type="match status" value="1"/>
</dbReference>
<dbReference type="PANTHER" id="PTHR34396:SF25">
    <property type="entry name" value="BOUNDARY ELEMENT ASSOCIATED FACTOR"/>
    <property type="match status" value="1"/>
</dbReference>
<keyword evidence="1" id="KW-0479">Metal-binding</keyword>
<dbReference type="EMBL" id="SDMP01000015">
    <property type="protein sequence ID" value="RYR09122.1"/>
    <property type="molecule type" value="Genomic_DNA"/>
</dbReference>
<dbReference type="InterPro" id="IPR053031">
    <property type="entry name" value="Cuticle_assoc_protein"/>
</dbReference>
<evidence type="ECO:0000313" key="7">
    <source>
        <dbReference type="EMBL" id="RYR09122.1"/>
    </source>
</evidence>
<dbReference type="Proteomes" id="UP000289738">
    <property type="component" value="Chromosome B05"/>
</dbReference>
<keyword evidence="2 4" id="KW-0863">Zinc-finger</keyword>
<dbReference type="PROSITE" id="PS50808">
    <property type="entry name" value="ZF_BED"/>
    <property type="match status" value="1"/>
</dbReference>
<dbReference type="GO" id="GO:0005634">
    <property type="term" value="C:nucleus"/>
    <property type="evidence" value="ECO:0007669"/>
    <property type="project" value="TreeGrafter"/>
</dbReference>
<accession>A0A444Z4L9</accession>
<dbReference type="GO" id="GO:1990837">
    <property type="term" value="F:sequence-specific double-stranded DNA binding"/>
    <property type="evidence" value="ECO:0007669"/>
    <property type="project" value="TreeGrafter"/>
</dbReference>
<comment type="caution">
    <text evidence="7">The sequence shown here is derived from an EMBL/GenBank/DDBJ whole genome shotgun (WGS) entry which is preliminary data.</text>
</comment>
<protein>
    <recommendedName>
        <fullName evidence="6">BED-type domain-containing protein</fullName>
    </recommendedName>
</protein>
<dbReference type="Pfam" id="PF02892">
    <property type="entry name" value="zf-BED"/>
    <property type="match status" value="1"/>
</dbReference>
<dbReference type="AlphaFoldDB" id="A0A444Z4L9"/>
<gene>
    <name evidence="7" type="ORF">Ahy_B05g077228</name>
</gene>
<evidence type="ECO:0000256" key="1">
    <source>
        <dbReference type="ARBA" id="ARBA00022723"/>
    </source>
</evidence>